<reference evidence="4 5" key="1">
    <citation type="submission" date="2020-02" db="EMBL/GenBank/DDBJ databases">
        <title>Broccoli isolated Pseudomonas sp.</title>
        <authorList>
            <person name="Fujikawa T."/>
            <person name="Sawada H."/>
        </authorList>
    </citation>
    <scope>NUCLEOTIDE SEQUENCE [LARGE SCALE GENOMIC DNA]</scope>
    <source>
        <strain evidence="4 5">JCM 32154</strain>
    </source>
</reference>
<dbReference type="AlphaFoldDB" id="A0A6I5RT09"/>
<dbReference type="GO" id="GO:0003700">
    <property type="term" value="F:DNA-binding transcription factor activity"/>
    <property type="evidence" value="ECO:0007669"/>
    <property type="project" value="InterPro"/>
</dbReference>
<comment type="caution">
    <text evidence="4">The sequence shown here is derived from an EMBL/GenBank/DDBJ whole genome shotgun (WGS) entry which is preliminary data.</text>
</comment>
<dbReference type="GO" id="GO:0043565">
    <property type="term" value="F:sequence-specific DNA binding"/>
    <property type="evidence" value="ECO:0007669"/>
    <property type="project" value="InterPro"/>
</dbReference>
<evidence type="ECO:0000313" key="4">
    <source>
        <dbReference type="EMBL" id="NES10885.1"/>
    </source>
</evidence>
<accession>A0A6I5RT09</accession>
<evidence type="ECO:0000256" key="1">
    <source>
        <dbReference type="ARBA" id="ARBA00023015"/>
    </source>
</evidence>
<gene>
    <name evidence="4" type="ORF">G3O07_15915</name>
</gene>
<keyword evidence="2" id="KW-0804">Transcription</keyword>
<dbReference type="InterPro" id="IPR009057">
    <property type="entry name" value="Homeodomain-like_sf"/>
</dbReference>
<keyword evidence="1" id="KW-0805">Transcription regulation</keyword>
<keyword evidence="5" id="KW-1185">Reference proteome</keyword>
<dbReference type="PANTHER" id="PTHR43436">
    <property type="entry name" value="ARAC-FAMILY TRANSCRIPTIONAL REGULATOR"/>
    <property type="match status" value="1"/>
</dbReference>
<organism evidence="4 5">
    <name type="scientific">Pseudomonas laurentiana</name>
    <dbReference type="NCBI Taxonomy" id="2364649"/>
    <lineage>
        <taxon>Bacteria</taxon>
        <taxon>Pseudomonadati</taxon>
        <taxon>Pseudomonadota</taxon>
        <taxon>Gammaproteobacteria</taxon>
        <taxon>Pseudomonadales</taxon>
        <taxon>Pseudomonadaceae</taxon>
        <taxon>Pseudomonas</taxon>
    </lineage>
</organism>
<evidence type="ECO:0000259" key="3">
    <source>
        <dbReference type="PROSITE" id="PS01124"/>
    </source>
</evidence>
<dbReference type="EMBL" id="JAAHBT010000174">
    <property type="protein sequence ID" value="NES10885.1"/>
    <property type="molecule type" value="Genomic_DNA"/>
</dbReference>
<dbReference type="SMART" id="SM00342">
    <property type="entry name" value="HTH_ARAC"/>
    <property type="match status" value="1"/>
</dbReference>
<dbReference type="Proteomes" id="UP000471751">
    <property type="component" value="Unassembled WGS sequence"/>
</dbReference>
<evidence type="ECO:0000256" key="2">
    <source>
        <dbReference type="ARBA" id="ARBA00023163"/>
    </source>
</evidence>
<dbReference type="Gene3D" id="1.10.10.60">
    <property type="entry name" value="Homeodomain-like"/>
    <property type="match status" value="2"/>
</dbReference>
<dbReference type="Pfam" id="PF06719">
    <property type="entry name" value="AraC_N"/>
    <property type="match status" value="1"/>
</dbReference>
<dbReference type="InterPro" id="IPR018060">
    <property type="entry name" value="HTH_AraC"/>
</dbReference>
<name>A0A6I5RT09_9PSED</name>
<dbReference type="InterPro" id="IPR009594">
    <property type="entry name" value="Tscrpt_reg_HTH_AraC_N"/>
</dbReference>
<evidence type="ECO:0000313" key="5">
    <source>
        <dbReference type="Proteomes" id="UP000471751"/>
    </source>
</evidence>
<dbReference type="PANTHER" id="PTHR43436:SF1">
    <property type="entry name" value="TRANSCRIPTIONAL REGULATORY PROTEIN"/>
    <property type="match status" value="1"/>
</dbReference>
<protein>
    <submittedName>
        <fullName evidence="4">AraC family transcriptional regulator</fullName>
    </submittedName>
</protein>
<dbReference type="PROSITE" id="PS01124">
    <property type="entry name" value="HTH_ARAC_FAMILY_2"/>
    <property type="match status" value="1"/>
</dbReference>
<dbReference type="Pfam" id="PF12833">
    <property type="entry name" value="HTH_18"/>
    <property type="match status" value="1"/>
</dbReference>
<dbReference type="SUPFAM" id="SSF46689">
    <property type="entry name" value="Homeodomain-like"/>
    <property type="match status" value="2"/>
</dbReference>
<feature type="domain" description="HTH araC/xylS-type" evidence="3">
    <location>
        <begin position="241"/>
        <end position="339"/>
    </location>
</feature>
<sequence length="344" mass="38782">MTPPTQDQARTRQHPTSIVTCTNLCLVWSPQEAVACHLKPPSPPQLEPAFEQQRLELADLIKRHAISPIGAASAINDLYLVRYEERVRSMPTLAQPALCIMAHGSKEVHLGDECYTYDPLHYMVVSVALPISGVLLDASPDNPTLGVRLDIDPAEIHSLIAEAGPTSVPSPRSARGLFIERIDSELLDALLRLVRLLDTPRDIAVLAPLIRREILYRLLRGQQGYRLYEIAMATSQTHRVCQAIQWLNEHFHHPLRIDELAREVNLSTSTLHHRFKAMTSMSPLQYQKQLRLQEARRLMLNDGLEASVAAYRVGYESPSQFSREYSRLYGAPPLRDLARLRSAL</sequence>
<proteinExistence type="predicted"/>